<evidence type="ECO:0000256" key="4">
    <source>
        <dbReference type="ARBA" id="ARBA00022776"/>
    </source>
</evidence>
<evidence type="ECO:0000256" key="7">
    <source>
        <dbReference type="SAM" id="MobiDB-lite"/>
    </source>
</evidence>
<dbReference type="Pfam" id="PF12862">
    <property type="entry name" value="ANAPC5"/>
    <property type="match status" value="1"/>
</dbReference>
<organism evidence="9 10">
    <name type="scientific">Datura stramonium</name>
    <name type="common">Jimsonweed</name>
    <name type="synonym">Common thornapple</name>
    <dbReference type="NCBI Taxonomy" id="4076"/>
    <lineage>
        <taxon>Eukaryota</taxon>
        <taxon>Viridiplantae</taxon>
        <taxon>Streptophyta</taxon>
        <taxon>Embryophyta</taxon>
        <taxon>Tracheophyta</taxon>
        <taxon>Spermatophyta</taxon>
        <taxon>Magnoliopsida</taxon>
        <taxon>eudicotyledons</taxon>
        <taxon>Gunneridae</taxon>
        <taxon>Pentapetalae</taxon>
        <taxon>asterids</taxon>
        <taxon>lamiids</taxon>
        <taxon>Solanales</taxon>
        <taxon>Solanaceae</taxon>
        <taxon>Solanoideae</taxon>
        <taxon>Datureae</taxon>
        <taxon>Datura</taxon>
    </lineage>
</organism>
<keyword evidence="5" id="KW-0833">Ubl conjugation pathway</keyword>
<feature type="domain" description="Anaphase-promoting complex subunit 5" evidence="8">
    <location>
        <begin position="48"/>
        <end position="107"/>
    </location>
</feature>
<dbReference type="InterPro" id="IPR026000">
    <property type="entry name" value="Apc5_dom"/>
</dbReference>
<evidence type="ECO:0000256" key="3">
    <source>
        <dbReference type="ARBA" id="ARBA00022618"/>
    </source>
</evidence>
<protein>
    <recommendedName>
        <fullName evidence="2">Anaphase-promoting complex subunit 5</fullName>
    </recommendedName>
</protein>
<evidence type="ECO:0000259" key="8">
    <source>
        <dbReference type="Pfam" id="PF12862"/>
    </source>
</evidence>
<evidence type="ECO:0000313" key="9">
    <source>
        <dbReference type="EMBL" id="MCD7451279.1"/>
    </source>
</evidence>
<comment type="similarity">
    <text evidence="1">Belongs to the APC5 family.</text>
</comment>
<dbReference type="PANTHER" id="PTHR12830:SF9">
    <property type="entry name" value="ANAPHASE-PROMOTING COMPLEX SUBUNIT 5"/>
    <property type="match status" value="1"/>
</dbReference>
<dbReference type="EMBL" id="JACEIK010000159">
    <property type="protein sequence ID" value="MCD7451279.1"/>
    <property type="molecule type" value="Genomic_DNA"/>
</dbReference>
<keyword evidence="3" id="KW-0132">Cell division</keyword>
<keyword evidence="4" id="KW-0498">Mitosis</keyword>
<accession>A0ABS8RWZ0</accession>
<comment type="caution">
    <text evidence="9">The sequence shown here is derived from an EMBL/GenBank/DDBJ whole genome shotgun (WGS) entry which is preliminary data.</text>
</comment>
<proteinExistence type="inferred from homology"/>
<feature type="region of interest" description="Disordered" evidence="7">
    <location>
        <begin position="276"/>
        <end position="296"/>
    </location>
</feature>
<dbReference type="Proteomes" id="UP000823775">
    <property type="component" value="Unassembled WGS sequence"/>
</dbReference>
<gene>
    <name evidence="9" type="ORF">HAX54_010632</name>
</gene>
<name>A0ABS8RWZ0_DATST</name>
<keyword evidence="10" id="KW-1185">Reference proteome</keyword>
<reference evidence="9 10" key="1">
    <citation type="journal article" date="2021" name="BMC Genomics">
        <title>Datura genome reveals duplications of psychoactive alkaloid biosynthetic genes and high mutation rate following tissue culture.</title>
        <authorList>
            <person name="Rajewski A."/>
            <person name="Carter-House D."/>
            <person name="Stajich J."/>
            <person name="Litt A."/>
        </authorList>
    </citation>
    <scope>NUCLEOTIDE SEQUENCE [LARGE SCALE GENOMIC DNA]</scope>
    <source>
        <strain evidence="9">AR-01</strain>
    </source>
</reference>
<keyword evidence="6" id="KW-0131">Cell cycle</keyword>
<dbReference type="PANTHER" id="PTHR12830">
    <property type="entry name" value="ANAPHASE-PROMOTING COMPLEX SUBUNIT 5"/>
    <property type="match status" value="1"/>
</dbReference>
<evidence type="ECO:0000256" key="5">
    <source>
        <dbReference type="ARBA" id="ARBA00022786"/>
    </source>
</evidence>
<dbReference type="InterPro" id="IPR037679">
    <property type="entry name" value="Apc5"/>
</dbReference>
<evidence type="ECO:0000256" key="6">
    <source>
        <dbReference type="ARBA" id="ARBA00023306"/>
    </source>
</evidence>
<sequence length="500" mass="55147">MKSYLRAFVALEFRSLVQSGTPDVSEKYFYQSAGTEGCDFVSSSSTGCNSFGRYEIALLCLGMMHFHFGHPKQALEVLTEAVRVSQQQNNDSCLAYTLAAICKLLSEFGVSNMRGLIGSSYSPVTSIGTSLSTQQLLYVLLRRSLKRAEILKLKRLVASNHLAMAKFDLTKNSCTAARFIFQFADEFQASEVLQRGRWWMSDNFLKLERWEEHSGCDYPRFTSDTVVVNLCQSKNFGKEGGLSTCVNGGTEEEGASFIVWLHPEFRPVMLAPGDGELMESRRREKRGGGSRGRENGRERVNWFTKNKGLDHRNLDLNRKNSLSHFITACDKFSAKFSDIPMDDCCDARKGLGIDNLEKVVVAASNVSGEQNLSSNEPVPGRVDVGAVSGNSINPTTPLALENCSQKAGMLVCIPARLEHVGEVGIDRGGSYKSNFFHGGTSASSLELGRNSSMAVYHYGKGALRKEEDDALPIASIEGEKHVQLGEGKVPKFWKISGRFL</sequence>
<evidence type="ECO:0000256" key="2">
    <source>
        <dbReference type="ARBA" id="ARBA00016066"/>
    </source>
</evidence>
<evidence type="ECO:0000256" key="1">
    <source>
        <dbReference type="ARBA" id="ARBA00007450"/>
    </source>
</evidence>
<evidence type="ECO:0000313" key="10">
    <source>
        <dbReference type="Proteomes" id="UP000823775"/>
    </source>
</evidence>